<dbReference type="Pfam" id="PF04542">
    <property type="entry name" value="Sigma70_r2"/>
    <property type="match status" value="1"/>
</dbReference>
<dbReference type="PANTHER" id="PTHR30385:SF7">
    <property type="entry name" value="RNA POLYMERASE SIGMA FACTOR FLIA"/>
    <property type="match status" value="1"/>
</dbReference>
<evidence type="ECO:0000256" key="2">
    <source>
        <dbReference type="ARBA" id="ARBA00023015"/>
    </source>
</evidence>
<evidence type="ECO:0000313" key="9">
    <source>
        <dbReference type="EMBL" id="SCZ84683.1"/>
    </source>
</evidence>
<dbReference type="InterPro" id="IPR007624">
    <property type="entry name" value="RNA_pol_sigma70_r3"/>
</dbReference>
<dbReference type="InterPro" id="IPR028617">
    <property type="entry name" value="Sigma70_FliA"/>
</dbReference>
<name>A0A1G5SBV3_9PROT</name>
<dbReference type="STRING" id="51642.NSMM_250009"/>
<dbReference type="GO" id="GO:0006352">
    <property type="term" value="P:DNA-templated transcription initiation"/>
    <property type="evidence" value="ECO:0007669"/>
    <property type="project" value="UniProtKB-UniRule"/>
</dbReference>
<dbReference type="PROSITE" id="PS00716">
    <property type="entry name" value="SIGMA70_2"/>
    <property type="match status" value="1"/>
</dbReference>
<reference evidence="9 10" key="1">
    <citation type="submission" date="2016-10" db="EMBL/GenBank/DDBJ databases">
        <authorList>
            <person name="de Groot N.N."/>
        </authorList>
    </citation>
    <scope>NUCLEOTIDE SEQUENCE [LARGE SCALE GENOMIC DNA]</scope>
    <source>
        <strain evidence="9">1</strain>
    </source>
</reference>
<evidence type="ECO:0000259" key="8">
    <source>
        <dbReference type="PROSITE" id="PS00716"/>
    </source>
</evidence>
<dbReference type="Pfam" id="PF04545">
    <property type="entry name" value="Sigma70_r4"/>
    <property type="match status" value="1"/>
</dbReference>
<accession>A0A1G5SBV3</accession>
<feature type="region of interest" description="Sigma-70 factor domain-3" evidence="6">
    <location>
        <begin position="97"/>
        <end position="167"/>
    </location>
</feature>
<dbReference type="Proteomes" id="UP000198729">
    <property type="component" value="Unassembled WGS sequence"/>
</dbReference>
<dbReference type="NCBIfam" id="TIGR02479">
    <property type="entry name" value="FliA_WhiG"/>
    <property type="match status" value="1"/>
</dbReference>
<evidence type="ECO:0000256" key="3">
    <source>
        <dbReference type="ARBA" id="ARBA00023082"/>
    </source>
</evidence>
<dbReference type="InterPro" id="IPR013325">
    <property type="entry name" value="RNA_pol_sigma_r2"/>
</dbReference>
<comment type="subcellular location">
    <subcellularLocation>
        <location evidence="6">Cytoplasm</location>
    </subcellularLocation>
</comment>
<dbReference type="InterPro" id="IPR007630">
    <property type="entry name" value="RNA_pol_sigma70_r4"/>
</dbReference>
<feature type="DNA-binding region" description="H-T-H motif" evidence="6">
    <location>
        <begin position="208"/>
        <end position="227"/>
    </location>
</feature>
<dbReference type="NCBIfam" id="TIGR02937">
    <property type="entry name" value="sigma70-ECF"/>
    <property type="match status" value="1"/>
</dbReference>
<keyword evidence="1 6" id="KW-0963">Cytoplasm</keyword>
<feature type="short sequence motif" description="Interaction with polymerase core subunit RpoC" evidence="6">
    <location>
        <begin position="44"/>
        <end position="47"/>
    </location>
</feature>
<dbReference type="PRINTS" id="PR00046">
    <property type="entry name" value="SIGMA70FCT"/>
</dbReference>
<dbReference type="PROSITE" id="PS00715">
    <property type="entry name" value="SIGMA70_1"/>
    <property type="match status" value="1"/>
</dbReference>
<dbReference type="InterPro" id="IPR013324">
    <property type="entry name" value="RNA_pol_sigma_r3/r4-like"/>
</dbReference>
<protein>
    <recommendedName>
        <fullName evidence="6">RNA polymerase sigma factor FliA</fullName>
    </recommendedName>
    <alternativeName>
        <fullName evidence="6">RNA polymerase sigma factor for flagellar operon</fullName>
    </alternativeName>
    <alternativeName>
        <fullName evidence="6">Sigma F</fullName>
    </alternativeName>
    <alternativeName>
        <fullName evidence="6">Sigma-28</fullName>
    </alternativeName>
</protein>
<feature type="domain" description="RNA polymerase sigma-70" evidence="8">
    <location>
        <begin position="207"/>
        <end position="233"/>
    </location>
</feature>
<evidence type="ECO:0000259" key="7">
    <source>
        <dbReference type="PROSITE" id="PS00715"/>
    </source>
</evidence>
<feature type="region of interest" description="Sigma-70 factor domain-2" evidence="6">
    <location>
        <begin position="17"/>
        <end position="89"/>
    </location>
</feature>
<dbReference type="AlphaFoldDB" id="A0A1G5SBV3"/>
<proteinExistence type="inferred from homology"/>
<dbReference type="SUPFAM" id="SSF88659">
    <property type="entry name" value="Sigma3 and sigma4 domains of RNA polymerase sigma factors"/>
    <property type="match status" value="2"/>
</dbReference>
<dbReference type="GO" id="GO:0016987">
    <property type="term" value="F:sigma factor activity"/>
    <property type="evidence" value="ECO:0007669"/>
    <property type="project" value="UniProtKB-UniRule"/>
</dbReference>
<dbReference type="CDD" id="cd06171">
    <property type="entry name" value="Sigma70_r4"/>
    <property type="match status" value="1"/>
</dbReference>
<evidence type="ECO:0000256" key="4">
    <source>
        <dbReference type="ARBA" id="ARBA00023125"/>
    </source>
</evidence>
<gene>
    <name evidence="6 9" type="primary">fliA</name>
    <name evidence="9" type="ORF">NSMM_250009</name>
</gene>
<dbReference type="GO" id="GO:0003677">
    <property type="term" value="F:DNA binding"/>
    <property type="evidence" value="ECO:0007669"/>
    <property type="project" value="UniProtKB-UniRule"/>
</dbReference>
<dbReference type="Pfam" id="PF04539">
    <property type="entry name" value="Sigma70_r3"/>
    <property type="match status" value="1"/>
</dbReference>
<dbReference type="InterPro" id="IPR012845">
    <property type="entry name" value="RNA_pol_sigma_FliA_WhiG"/>
</dbReference>
<keyword evidence="2 6" id="KW-0805">Transcription regulation</keyword>
<evidence type="ECO:0000256" key="5">
    <source>
        <dbReference type="ARBA" id="ARBA00023163"/>
    </source>
</evidence>
<keyword evidence="4 6" id="KW-0238">DNA-binding</keyword>
<feature type="region of interest" description="Sigma-70 factor domain-4" evidence="6">
    <location>
        <begin position="186"/>
        <end position="234"/>
    </location>
</feature>
<dbReference type="Gene3D" id="1.20.140.160">
    <property type="match status" value="1"/>
</dbReference>
<evidence type="ECO:0000256" key="6">
    <source>
        <dbReference type="HAMAP-Rule" id="MF_00962"/>
    </source>
</evidence>
<dbReference type="GO" id="GO:0005737">
    <property type="term" value="C:cytoplasm"/>
    <property type="evidence" value="ECO:0007669"/>
    <property type="project" value="UniProtKB-SubCell"/>
</dbReference>
<dbReference type="InterPro" id="IPR007627">
    <property type="entry name" value="RNA_pol_sigma70_r2"/>
</dbReference>
<dbReference type="PIRSF" id="PIRSF000770">
    <property type="entry name" value="RNA_pol_sigma-SigE/K"/>
    <property type="match status" value="1"/>
</dbReference>
<keyword evidence="10" id="KW-1185">Reference proteome</keyword>
<comment type="similarity">
    <text evidence="6">Belongs to the sigma-70 factor family. FliA subfamily.</text>
</comment>
<dbReference type="InterPro" id="IPR000943">
    <property type="entry name" value="RNA_pol_sigma70"/>
</dbReference>
<dbReference type="SUPFAM" id="SSF88946">
    <property type="entry name" value="Sigma2 domain of RNA polymerase sigma factors"/>
    <property type="match status" value="1"/>
</dbReference>
<dbReference type="HAMAP" id="MF_00962">
    <property type="entry name" value="Sigma70_FliA"/>
    <property type="match status" value="1"/>
</dbReference>
<evidence type="ECO:0000256" key="1">
    <source>
        <dbReference type="ARBA" id="ARBA00022490"/>
    </source>
</evidence>
<feature type="domain" description="RNA polymerase sigma-70" evidence="7">
    <location>
        <begin position="44"/>
        <end position="57"/>
    </location>
</feature>
<keyword evidence="5 6" id="KW-0804">Transcription</keyword>
<sequence>MSELMYTETGTINKEQLITEHTPLVKRIAYHMMAKLPASVQVDDLIQAGMIGLLDAIGRYEGSYGRQFESYAAQRIRGSILDELREADWLPRSLRKKMRQIEAAMRTLEQRLGHPPSEQELSQELNMTLGDYQEALQEARGGQLIYYEDFQEEDEDHFLDRLCGTQDNQPFDQLLEKNLREMLVDAIDKLPPREKLVMGMHYEEEMNLREIGEVLGVSESRVCQLHTQAIARLRTRLRSK</sequence>
<dbReference type="EMBL" id="FMWO01000031">
    <property type="protein sequence ID" value="SCZ84683.1"/>
    <property type="molecule type" value="Genomic_DNA"/>
</dbReference>
<keyword evidence="3 6" id="KW-0731">Sigma factor</keyword>
<dbReference type="GO" id="GO:0003899">
    <property type="term" value="F:DNA-directed RNA polymerase activity"/>
    <property type="evidence" value="ECO:0007669"/>
    <property type="project" value="InterPro"/>
</dbReference>
<organism evidence="9 10">
    <name type="scientific">Nitrosomonas mobilis</name>
    <dbReference type="NCBI Taxonomy" id="51642"/>
    <lineage>
        <taxon>Bacteria</taxon>
        <taxon>Pseudomonadati</taxon>
        <taxon>Pseudomonadota</taxon>
        <taxon>Betaproteobacteria</taxon>
        <taxon>Nitrosomonadales</taxon>
        <taxon>Nitrosomonadaceae</taxon>
        <taxon>Nitrosomonas</taxon>
    </lineage>
</organism>
<dbReference type="NCBIfam" id="NF005413">
    <property type="entry name" value="PRK06986.1"/>
    <property type="match status" value="1"/>
</dbReference>
<dbReference type="InterPro" id="IPR014284">
    <property type="entry name" value="RNA_pol_sigma-70_dom"/>
</dbReference>
<dbReference type="FunFam" id="1.10.1740.10:FF:000002">
    <property type="entry name" value="RNA polymerase sigma factor FliA"/>
    <property type="match status" value="1"/>
</dbReference>
<evidence type="ECO:0000313" key="10">
    <source>
        <dbReference type="Proteomes" id="UP000198729"/>
    </source>
</evidence>
<comment type="function">
    <text evidence="6">Sigma factors are initiation factors that promote the attachment of RNA polymerase to specific initiation sites and are then released. This sigma factor controls the expression of flagella-related genes.</text>
</comment>
<dbReference type="Gene3D" id="1.10.1740.10">
    <property type="match status" value="1"/>
</dbReference>
<dbReference type="PANTHER" id="PTHR30385">
    <property type="entry name" value="SIGMA FACTOR F FLAGELLAR"/>
    <property type="match status" value="1"/>
</dbReference>